<accession>A0A6A4GVI8</accession>
<gene>
    <name evidence="6" type="ORF">BT96DRAFT_946882</name>
</gene>
<proteinExistence type="predicted"/>
<dbReference type="InterPro" id="IPR050641">
    <property type="entry name" value="RIFMO-like"/>
</dbReference>
<evidence type="ECO:0000256" key="3">
    <source>
        <dbReference type="ARBA" id="ARBA00022827"/>
    </source>
</evidence>
<evidence type="ECO:0000259" key="5">
    <source>
        <dbReference type="Pfam" id="PF01494"/>
    </source>
</evidence>
<keyword evidence="2" id="KW-0285">Flavoprotein</keyword>
<organism evidence="6 7">
    <name type="scientific">Gymnopus androsaceus JB14</name>
    <dbReference type="NCBI Taxonomy" id="1447944"/>
    <lineage>
        <taxon>Eukaryota</taxon>
        <taxon>Fungi</taxon>
        <taxon>Dikarya</taxon>
        <taxon>Basidiomycota</taxon>
        <taxon>Agaricomycotina</taxon>
        <taxon>Agaricomycetes</taxon>
        <taxon>Agaricomycetidae</taxon>
        <taxon>Agaricales</taxon>
        <taxon>Marasmiineae</taxon>
        <taxon>Omphalotaceae</taxon>
        <taxon>Gymnopus</taxon>
    </lineage>
</organism>
<dbReference type="Proteomes" id="UP000799118">
    <property type="component" value="Unassembled WGS sequence"/>
</dbReference>
<dbReference type="AlphaFoldDB" id="A0A6A4GVI8"/>
<dbReference type="PANTHER" id="PTHR43004">
    <property type="entry name" value="TRK SYSTEM POTASSIUM UPTAKE PROTEIN"/>
    <property type="match status" value="1"/>
</dbReference>
<dbReference type="Gene3D" id="3.30.9.10">
    <property type="entry name" value="D-Amino Acid Oxidase, subunit A, domain 2"/>
    <property type="match status" value="1"/>
</dbReference>
<sequence length="406" mass="43487">MPALLPEETQVLVVGAGPTGLAATISLICNGIDPSKLTIVDALEKGANTSRALAIHAATLEALDKYGCASKLIELGIKGSGWAFGDRTTTIFKGDFSCISPYTKFPFVLTLRANRLRNIPYRVVGMKNSTSGKGIDVTFESGEIVRAEYVIGADGSKSVVRQLSGINFADPDGEFDDNSPVDSSKITQMVIADVSLSLEDNRDALAAGASITASKDGIQTLSEAPETLPSDHDSSDSVGEIIYRVGFNVPQAQGDPPSHPSLDYIQSNMNHQAPFHMCSDSKTSSNPVRITKVHWSSRYRTHSSIADVFIKRVHGGTIFLVGDAAHIHSPVGGQGMNLGLRDATGLGRELAEHIRKQGRRGITRVGRGYHCFGNLRGGETSPWSRCYQAHENLAWNGGLYDAATMV</sequence>
<dbReference type="EMBL" id="ML769698">
    <property type="protein sequence ID" value="KAE9389423.1"/>
    <property type="molecule type" value="Genomic_DNA"/>
</dbReference>
<evidence type="ECO:0000256" key="1">
    <source>
        <dbReference type="ARBA" id="ARBA00001974"/>
    </source>
</evidence>
<evidence type="ECO:0000313" key="6">
    <source>
        <dbReference type="EMBL" id="KAE9389423.1"/>
    </source>
</evidence>
<dbReference type="PANTHER" id="PTHR43004:SF19">
    <property type="entry name" value="BINDING MONOOXYGENASE, PUTATIVE (JCVI)-RELATED"/>
    <property type="match status" value="1"/>
</dbReference>
<feature type="domain" description="FAD-binding" evidence="5">
    <location>
        <begin position="8"/>
        <end position="172"/>
    </location>
</feature>
<reference evidence="6" key="1">
    <citation type="journal article" date="2019" name="Environ. Microbiol.">
        <title>Fungal ecological strategies reflected in gene transcription - a case study of two litter decomposers.</title>
        <authorList>
            <person name="Barbi F."/>
            <person name="Kohler A."/>
            <person name="Barry K."/>
            <person name="Baskaran P."/>
            <person name="Daum C."/>
            <person name="Fauchery L."/>
            <person name="Ihrmark K."/>
            <person name="Kuo A."/>
            <person name="LaButti K."/>
            <person name="Lipzen A."/>
            <person name="Morin E."/>
            <person name="Grigoriev I.V."/>
            <person name="Henrissat B."/>
            <person name="Lindahl B."/>
            <person name="Martin F."/>
        </authorList>
    </citation>
    <scope>NUCLEOTIDE SEQUENCE</scope>
    <source>
        <strain evidence="6">JB14</strain>
    </source>
</reference>
<keyword evidence="7" id="KW-1185">Reference proteome</keyword>
<dbReference type="SUPFAM" id="SSF51905">
    <property type="entry name" value="FAD/NAD(P)-binding domain"/>
    <property type="match status" value="1"/>
</dbReference>
<comment type="cofactor">
    <cofactor evidence="1">
        <name>FAD</name>
        <dbReference type="ChEBI" id="CHEBI:57692"/>
    </cofactor>
</comment>
<dbReference type="Gene3D" id="3.50.50.60">
    <property type="entry name" value="FAD/NAD(P)-binding domain"/>
    <property type="match status" value="2"/>
</dbReference>
<keyword evidence="4" id="KW-0560">Oxidoreductase</keyword>
<evidence type="ECO:0000256" key="2">
    <source>
        <dbReference type="ARBA" id="ARBA00022630"/>
    </source>
</evidence>
<dbReference type="GO" id="GO:0071949">
    <property type="term" value="F:FAD binding"/>
    <property type="evidence" value="ECO:0007669"/>
    <property type="project" value="InterPro"/>
</dbReference>
<protein>
    <submittedName>
        <fullName evidence="6">FAD/NAD(P)-binding domain-containing protein</fullName>
    </submittedName>
</protein>
<name>A0A6A4GVI8_9AGAR</name>
<dbReference type="PRINTS" id="PR00420">
    <property type="entry name" value="RNGMNOXGNASE"/>
</dbReference>
<dbReference type="OrthoDB" id="10016252at2759"/>
<evidence type="ECO:0000313" key="7">
    <source>
        <dbReference type="Proteomes" id="UP000799118"/>
    </source>
</evidence>
<dbReference type="InterPro" id="IPR002938">
    <property type="entry name" value="FAD-bd"/>
</dbReference>
<evidence type="ECO:0000256" key="4">
    <source>
        <dbReference type="ARBA" id="ARBA00023002"/>
    </source>
</evidence>
<feature type="domain" description="FAD-binding" evidence="5">
    <location>
        <begin position="292"/>
        <end position="360"/>
    </location>
</feature>
<dbReference type="InterPro" id="IPR036188">
    <property type="entry name" value="FAD/NAD-bd_sf"/>
</dbReference>
<keyword evidence="3" id="KW-0274">FAD</keyword>
<dbReference type="GO" id="GO:0016709">
    <property type="term" value="F:oxidoreductase activity, acting on paired donors, with incorporation or reduction of molecular oxygen, NAD(P)H as one donor, and incorporation of one atom of oxygen"/>
    <property type="evidence" value="ECO:0007669"/>
    <property type="project" value="UniProtKB-ARBA"/>
</dbReference>
<dbReference type="Pfam" id="PF01494">
    <property type="entry name" value="FAD_binding_3"/>
    <property type="match status" value="2"/>
</dbReference>